<dbReference type="PANTHER" id="PTHR43179">
    <property type="entry name" value="RHAMNOSYLTRANSFERASE WBBL"/>
    <property type="match status" value="1"/>
</dbReference>
<proteinExistence type="inferred from homology"/>
<dbReference type="Pfam" id="PF00535">
    <property type="entry name" value="Glycos_transf_2"/>
    <property type="match status" value="1"/>
</dbReference>
<dbReference type="PATRIC" id="fig|1237149.3.peg.3897"/>
<evidence type="ECO:0000259" key="4">
    <source>
        <dbReference type="Pfam" id="PF00535"/>
    </source>
</evidence>
<sequence>MAYIEQHHPEVEILRLSKNSGYSQGYNEALQLVKADYYILLNSDIEVTENWTQPILEMLDSDPSVVAAQPKILSWHQKSYFEYAGAGGGYIDSLGYPFCRGRLFNTLEEDKGQYNGTQQIFWATGACLFIRADTFHELGGFDPDFFAHMEEIDLCWRINGAGYKIMYNGNSTVYHVGGGTLHKSNPHKTYLNFRNGLALVYKNYNTRELWLKFPIRIALDIVAAMKFMLFDTVADGMAVLKAHWHFWIEWKVNYKKRRNTQKQKRYFHLSTIYKGSVVFQYFIKGVRSFSALKFKP</sequence>
<accession>L8JM52</accession>
<dbReference type="InterPro" id="IPR001173">
    <property type="entry name" value="Glyco_trans_2-like"/>
</dbReference>
<comment type="similarity">
    <text evidence="1">Belongs to the glycosyltransferase 2 family.</text>
</comment>
<feature type="domain" description="Glycosyltransferase 2-like" evidence="4">
    <location>
        <begin position="5"/>
        <end position="82"/>
    </location>
</feature>
<gene>
    <name evidence="5" type="ORF">C900_04381</name>
</gene>
<dbReference type="Proteomes" id="UP000011135">
    <property type="component" value="Unassembled WGS sequence"/>
</dbReference>
<evidence type="ECO:0000313" key="6">
    <source>
        <dbReference type="Proteomes" id="UP000011135"/>
    </source>
</evidence>
<evidence type="ECO:0000313" key="5">
    <source>
        <dbReference type="EMBL" id="ELR70011.1"/>
    </source>
</evidence>
<dbReference type="SUPFAM" id="SSF53448">
    <property type="entry name" value="Nucleotide-diphospho-sugar transferases"/>
    <property type="match status" value="1"/>
</dbReference>
<comment type="caution">
    <text evidence="5">The sequence shown here is derived from an EMBL/GenBank/DDBJ whole genome shotgun (WGS) entry which is preliminary data.</text>
</comment>
<dbReference type="PANTHER" id="PTHR43179:SF12">
    <property type="entry name" value="GALACTOFURANOSYLTRANSFERASE GLFT2"/>
    <property type="match status" value="1"/>
</dbReference>
<evidence type="ECO:0000256" key="3">
    <source>
        <dbReference type="ARBA" id="ARBA00022679"/>
    </source>
</evidence>
<name>L8JM52_9BACT</name>
<dbReference type="Gene3D" id="3.90.550.10">
    <property type="entry name" value="Spore Coat Polysaccharide Biosynthesis Protein SpsA, Chain A"/>
    <property type="match status" value="1"/>
</dbReference>
<dbReference type="eggNOG" id="COG1216">
    <property type="taxonomic scope" value="Bacteria"/>
</dbReference>
<keyword evidence="2" id="KW-0328">Glycosyltransferase</keyword>
<dbReference type="AlphaFoldDB" id="L8JM52"/>
<keyword evidence="6" id="KW-1185">Reference proteome</keyword>
<evidence type="ECO:0000256" key="1">
    <source>
        <dbReference type="ARBA" id="ARBA00006739"/>
    </source>
</evidence>
<dbReference type="GO" id="GO:0016757">
    <property type="term" value="F:glycosyltransferase activity"/>
    <property type="evidence" value="ECO:0007669"/>
    <property type="project" value="UniProtKB-KW"/>
</dbReference>
<protein>
    <submittedName>
        <fullName evidence="5">Glycosyltransferase</fullName>
    </submittedName>
</protein>
<dbReference type="InterPro" id="IPR029044">
    <property type="entry name" value="Nucleotide-diphossugar_trans"/>
</dbReference>
<dbReference type="STRING" id="1237149.C900_04381"/>
<keyword evidence="3 5" id="KW-0808">Transferase</keyword>
<reference evidence="5 6" key="1">
    <citation type="submission" date="2012-12" db="EMBL/GenBank/DDBJ databases">
        <title>Genome assembly of Fulvivirga imtechensis AK7.</title>
        <authorList>
            <person name="Nupur N."/>
            <person name="Khatri I."/>
            <person name="Kumar R."/>
            <person name="Subramanian S."/>
            <person name="Pinnaka A."/>
        </authorList>
    </citation>
    <scope>NUCLEOTIDE SEQUENCE [LARGE SCALE GENOMIC DNA]</scope>
    <source>
        <strain evidence="5 6">AK7</strain>
    </source>
</reference>
<organism evidence="5 6">
    <name type="scientific">Fulvivirga imtechensis AK7</name>
    <dbReference type="NCBI Taxonomy" id="1237149"/>
    <lineage>
        <taxon>Bacteria</taxon>
        <taxon>Pseudomonadati</taxon>
        <taxon>Bacteroidota</taxon>
        <taxon>Cytophagia</taxon>
        <taxon>Cytophagales</taxon>
        <taxon>Fulvivirgaceae</taxon>
        <taxon>Fulvivirga</taxon>
    </lineage>
</organism>
<dbReference type="EMBL" id="AMZN01000061">
    <property type="protein sequence ID" value="ELR70011.1"/>
    <property type="molecule type" value="Genomic_DNA"/>
</dbReference>
<evidence type="ECO:0000256" key="2">
    <source>
        <dbReference type="ARBA" id="ARBA00022676"/>
    </source>
</evidence>